<keyword evidence="3" id="KW-1185">Reference proteome</keyword>
<dbReference type="Proteomes" id="UP000076632">
    <property type="component" value="Unassembled WGS sequence"/>
</dbReference>
<evidence type="ECO:0000256" key="1">
    <source>
        <dbReference type="SAM" id="MobiDB-lite"/>
    </source>
</evidence>
<reference evidence="2 3" key="1">
    <citation type="journal article" date="2016" name="Fungal Biol.">
        <title>The genome of Xylona heveae provides a window into fungal endophytism.</title>
        <authorList>
            <person name="Gazis R."/>
            <person name="Kuo A."/>
            <person name="Riley R."/>
            <person name="LaButti K."/>
            <person name="Lipzen A."/>
            <person name="Lin J."/>
            <person name="Amirebrahimi M."/>
            <person name="Hesse C.N."/>
            <person name="Spatafora J.W."/>
            <person name="Henrissat B."/>
            <person name="Hainaut M."/>
            <person name="Grigoriev I.V."/>
            <person name="Hibbett D.S."/>
        </authorList>
    </citation>
    <scope>NUCLEOTIDE SEQUENCE [LARGE SCALE GENOMIC DNA]</scope>
    <source>
        <strain evidence="2 3">TC161</strain>
    </source>
</reference>
<proteinExistence type="predicted"/>
<name>A0A165FFB6_XYLHT</name>
<gene>
    <name evidence="2" type="ORF">L228DRAFT_270174</name>
</gene>
<dbReference type="AlphaFoldDB" id="A0A165FFB6"/>
<accession>A0A165FFB6</accession>
<feature type="region of interest" description="Disordered" evidence="1">
    <location>
        <begin position="1"/>
        <end position="22"/>
    </location>
</feature>
<evidence type="ECO:0000313" key="3">
    <source>
        <dbReference type="Proteomes" id="UP000076632"/>
    </source>
</evidence>
<protein>
    <submittedName>
        <fullName evidence="2">Uncharacterized protein</fullName>
    </submittedName>
</protein>
<dbReference type="GeneID" id="28900518"/>
<dbReference type="EMBL" id="KV407462">
    <property type="protein sequence ID" value="KZF20909.1"/>
    <property type="molecule type" value="Genomic_DNA"/>
</dbReference>
<dbReference type="RefSeq" id="XP_018186464.1">
    <property type="nucleotide sequence ID" value="XM_018335381.1"/>
</dbReference>
<evidence type="ECO:0000313" key="2">
    <source>
        <dbReference type="EMBL" id="KZF20909.1"/>
    </source>
</evidence>
<sequence length="140" mass="15976">MSSSPLLKSFDDDESISSSSEKIHVEEYLNEPYKNMPRRSQDLVPDLDDPRIYLAALIPPEEDAHPDHMGDFVFTYLICKQGVKEDLARKLANQSYLGALALADGDLTSFDKMFPSHTNVMTAFRGNVQRHIRLYNEVRK</sequence>
<organism evidence="2 3">
    <name type="scientific">Xylona heveae (strain CBS 132557 / TC161)</name>
    <dbReference type="NCBI Taxonomy" id="1328760"/>
    <lineage>
        <taxon>Eukaryota</taxon>
        <taxon>Fungi</taxon>
        <taxon>Dikarya</taxon>
        <taxon>Ascomycota</taxon>
        <taxon>Pezizomycotina</taxon>
        <taxon>Xylonomycetes</taxon>
        <taxon>Xylonales</taxon>
        <taxon>Xylonaceae</taxon>
        <taxon>Xylona</taxon>
    </lineage>
</organism>
<dbReference type="InParanoid" id="A0A165FFB6"/>